<dbReference type="InterPro" id="IPR037118">
    <property type="entry name" value="Val-tRNA_synth_C_sf"/>
</dbReference>
<dbReference type="GO" id="GO:0006438">
    <property type="term" value="P:valyl-tRNA aminoacylation"/>
    <property type="evidence" value="ECO:0007669"/>
    <property type="project" value="UniProtKB-UniRule"/>
</dbReference>
<dbReference type="FunFam" id="1.10.287.380:FF:000001">
    <property type="entry name" value="Valine--tRNA ligase"/>
    <property type="match status" value="1"/>
</dbReference>
<dbReference type="InterPro" id="IPR002300">
    <property type="entry name" value="aa-tRNA-synth_Ia"/>
</dbReference>
<dbReference type="SUPFAM" id="SSF52374">
    <property type="entry name" value="Nucleotidylyl transferase"/>
    <property type="match status" value="1"/>
</dbReference>
<comment type="function">
    <text evidence="12">Catalyzes the attachment of valine to tRNA(Val). As ValRS can inadvertently accommodate and process structurally similar amino acids such as threonine, to avoid such errors, it has a 'posttransfer' editing activity that hydrolyzes mischarged Thr-tRNA(Val) in a tRNA-dependent manner.</text>
</comment>
<reference evidence="16 17" key="1">
    <citation type="journal article" date="2018" name="Syst. Appl. Microbiol.">
        <title>Abditibacterium utsteinense sp. nov., the first cultivated member of candidate phylum FBP, isolated from ice-free Antarctic soil samples.</title>
        <authorList>
            <person name="Tahon G."/>
            <person name="Tytgat B."/>
            <person name="Lebbe L."/>
            <person name="Carlier A."/>
            <person name="Willems A."/>
        </authorList>
    </citation>
    <scope>NUCLEOTIDE SEQUENCE [LARGE SCALE GENOMIC DNA]</scope>
    <source>
        <strain evidence="16 17">LMG 29911</strain>
    </source>
</reference>
<evidence type="ECO:0000256" key="3">
    <source>
        <dbReference type="ARBA" id="ARBA00022490"/>
    </source>
</evidence>
<dbReference type="GO" id="GO:0005524">
    <property type="term" value="F:ATP binding"/>
    <property type="evidence" value="ECO:0007669"/>
    <property type="project" value="UniProtKB-UniRule"/>
</dbReference>
<dbReference type="PANTHER" id="PTHR11946">
    <property type="entry name" value="VALYL-TRNA SYNTHETASES"/>
    <property type="match status" value="1"/>
</dbReference>
<evidence type="ECO:0000256" key="11">
    <source>
        <dbReference type="ARBA" id="ARBA00060830"/>
    </source>
</evidence>
<dbReference type="AlphaFoldDB" id="A0A2S8SNV3"/>
<evidence type="ECO:0000256" key="12">
    <source>
        <dbReference type="HAMAP-Rule" id="MF_02004"/>
    </source>
</evidence>
<dbReference type="InterPro" id="IPR009080">
    <property type="entry name" value="tRNAsynth_Ia_anticodon-bd"/>
</dbReference>
<gene>
    <name evidence="12" type="primary">valS</name>
    <name evidence="16" type="ORF">B1R32_1339</name>
</gene>
<name>A0A2S8SNV3_9BACT</name>
<dbReference type="InParanoid" id="A0A2S8SNV3"/>
<evidence type="ECO:0000259" key="13">
    <source>
        <dbReference type="Pfam" id="PF00133"/>
    </source>
</evidence>
<dbReference type="PROSITE" id="PS00178">
    <property type="entry name" value="AA_TRNA_LIGASE_I"/>
    <property type="match status" value="1"/>
</dbReference>
<evidence type="ECO:0000256" key="1">
    <source>
        <dbReference type="ARBA" id="ARBA00004496"/>
    </source>
</evidence>
<dbReference type="InterPro" id="IPR009008">
    <property type="entry name" value="Val/Leu/Ile-tRNA-synth_edit"/>
</dbReference>
<protein>
    <recommendedName>
        <fullName evidence="12">Valine--tRNA ligase</fullName>
        <ecNumber evidence="12">6.1.1.9</ecNumber>
    </recommendedName>
    <alternativeName>
        <fullName evidence="12">Valyl-tRNA synthetase</fullName>
        <shortName evidence="12">ValRS</shortName>
    </alternativeName>
</protein>
<dbReference type="NCBIfam" id="TIGR00422">
    <property type="entry name" value="valS"/>
    <property type="match status" value="1"/>
</dbReference>
<dbReference type="EC" id="6.1.1.9" evidence="12"/>
<dbReference type="GO" id="GO:0004832">
    <property type="term" value="F:valine-tRNA ligase activity"/>
    <property type="evidence" value="ECO:0007669"/>
    <property type="project" value="UniProtKB-UniRule"/>
</dbReference>
<dbReference type="Pfam" id="PF10458">
    <property type="entry name" value="Val_tRNA-synt_C"/>
    <property type="match status" value="1"/>
</dbReference>
<dbReference type="InterPro" id="IPR033705">
    <property type="entry name" value="Anticodon_Ia_Val"/>
</dbReference>
<keyword evidence="9 12" id="KW-0030">Aminoacyl-tRNA synthetase</keyword>
<dbReference type="CDD" id="cd00817">
    <property type="entry name" value="ValRS_core"/>
    <property type="match status" value="1"/>
</dbReference>
<organism evidence="16 17">
    <name type="scientific">Abditibacterium utsteinense</name>
    <dbReference type="NCBI Taxonomy" id="1960156"/>
    <lineage>
        <taxon>Bacteria</taxon>
        <taxon>Pseudomonadati</taxon>
        <taxon>Abditibacteriota</taxon>
        <taxon>Abditibacteriia</taxon>
        <taxon>Abditibacteriales</taxon>
        <taxon>Abditibacteriaceae</taxon>
        <taxon>Abditibacterium</taxon>
    </lineage>
</organism>
<accession>A0A2S8SNV3</accession>
<feature type="binding site" evidence="12">
    <location>
        <position position="552"/>
    </location>
    <ligand>
        <name>ATP</name>
        <dbReference type="ChEBI" id="CHEBI:30616"/>
    </ligand>
</feature>
<proteinExistence type="inferred from homology"/>
<dbReference type="GO" id="GO:0005829">
    <property type="term" value="C:cytosol"/>
    <property type="evidence" value="ECO:0007669"/>
    <property type="project" value="TreeGrafter"/>
</dbReference>
<feature type="domain" description="Aminoacyl-tRNA synthetase class Ia" evidence="13">
    <location>
        <begin position="40"/>
        <end position="461"/>
    </location>
</feature>
<keyword evidence="8 12" id="KW-0175">Coiled coil</keyword>
<dbReference type="NCBIfam" id="NF004349">
    <property type="entry name" value="PRK05729.1"/>
    <property type="match status" value="1"/>
</dbReference>
<keyword evidence="7 12" id="KW-0648">Protein biosynthesis</keyword>
<feature type="short sequence motif" description="'HIGH' region" evidence="12">
    <location>
        <begin position="69"/>
        <end position="79"/>
    </location>
</feature>
<evidence type="ECO:0000256" key="9">
    <source>
        <dbReference type="ARBA" id="ARBA00023146"/>
    </source>
</evidence>
<keyword evidence="4 12" id="KW-0436">Ligase</keyword>
<feature type="coiled-coil region" evidence="12">
    <location>
        <begin position="866"/>
        <end position="928"/>
    </location>
</feature>
<dbReference type="SUPFAM" id="SSF50677">
    <property type="entry name" value="ValRS/IleRS/LeuRS editing domain"/>
    <property type="match status" value="1"/>
</dbReference>
<dbReference type="EMBL" id="NIGF01000033">
    <property type="protein sequence ID" value="PQV62466.1"/>
    <property type="molecule type" value="Genomic_DNA"/>
</dbReference>
<dbReference type="FunCoup" id="A0A2S8SNV3">
    <property type="interactions" value="446"/>
</dbReference>
<dbReference type="SUPFAM" id="SSF46589">
    <property type="entry name" value="tRNA-binding arm"/>
    <property type="match status" value="1"/>
</dbReference>
<comment type="caution">
    <text evidence="12">Lacks conserved residue(s) required for the propagation of feature annotation.</text>
</comment>
<keyword evidence="6 12" id="KW-0067">ATP-binding</keyword>
<dbReference type="InterPro" id="IPR010978">
    <property type="entry name" value="tRNA-bd_arm"/>
</dbReference>
<comment type="subunit">
    <text evidence="2 12">Monomer.</text>
</comment>
<dbReference type="GO" id="GO:0002161">
    <property type="term" value="F:aminoacyl-tRNA deacylase activity"/>
    <property type="evidence" value="ECO:0007669"/>
    <property type="project" value="InterPro"/>
</dbReference>
<dbReference type="HAMAP" id="MF_02004">
    <property type="entry name" value="Val_tRNA_synth_type1"/>
    <property type="match status" value="1"/>
</dbReference>
<dbReference type="FunFam" id="3.40.50.620:FF:000032">
    <property type="entry name" value="Valine--tRNA ligase"/>
    <property type="match status" value="1"/>
</dbReference>
<dbReference type="InterPro" id="IPR013155">
    <property type="entry name" value="M/V/L/I-tRNA-synth_anticd-bd"/>
</dbReference>
<dbReference type="Pfam" id="PF08264">
    <property type="entry name" value="Anticodon_1"/>
    <property type="match status" value="1"/>
</dbReference>
<comment type="subcellular location">
    <subcellularLocation>
        <location evidence="1 12">Cytoplasm</location>
    </subcellularLocation>
</comment>
<feature type="domain" description="Valyl-tRNA synthetase tRNA-binding arm" evidence="15">
    <location>
        <begin position="868"/>
        <end position="932"/>
    </location>
</feature>
<evidence type="ECO:0000256" key="10">
    <source>
        <dbReference type="ARBA" id="ARBA00047552"/>
    </source>
</evidence>
<dbReference type="SUPFAM" id="SSF47323">
    <property type="entry name" value="Anticodon-binding domain of a subclass of class I aminoacyl-tRNA synthetases"/>
    <property type="match status" value="1"/>
</dbReference>
<sequence length="932" mass="105247">MRTGRISFLVKLLARILMSENLIQTEMAPQFDPSPVEHKWSAFWLEHNLGTPRPPKDGEKPFVITIPPPNVTGVLHLGHALQHSIHDALLRFHRMKGEAVLCVPGTDHAGIATQIKVEAQLRELEGISRHDLGREAFIERVYAWKNQYGATIIEQMKALGCSYDWSRERFTMDEGYVRAVLTVFKDWFERGLIYRGFRLVNWSSGAQTTVSDLEIEYKDVQGTLTFIRYPVESTKNESDSTKNEIEYVTVATSRPETMLGDTAVAVHPDDPRYAHLRGRNVILPLQNRAIPIVFDPSVSMEFGTGALKVTPAHSADDYEMGQRHGLEMISVIGFDDNITEAGGAYAGMNKVAARKKIVADLTELGLIEKIEPLHHSVGHCARTGVVIEPLLSEQWFVAMKTLARPVADAIRMNRVEYIPNRFGQTSLEWLDNIRDWCISRQLWWGHRIPIWYGTNGEVKCSLEPIEGWTQDEDVLDTWFSSALWPFAVLGWPDNLETQFYPTSVLITGRDILNLWVSRMIATSLDCVENEIPFHQVLVHPTIQDSYGQRMSKSLGTGIDPLELIEIYGADATRYGLLQFAGGAQDVRFLDSAMTKLGEGATRKFIRENRGKALPLEWTENDGKPTERFPQMQAARNFANKIWNAARFVLISNPAQWNGQVPPDLSCRWMESRLSATIYEVTRALDGYEFDAAGTALYGFVWGDFCDWFLEISKPKLRDGDQNHIAFMAHILEQSMRLLHPFMPFLSEEIWAKLTKNEEESALCFASWPVAGETDIQAETDFALLQETTRAIRNLRAQAEIAPSKKVNVVLVSDGEVSTILRVNSTMLSGLANLESIQFLNPSSVRPENAISQTLAQIEVILPLEGLIDIEKERAKLTRQRELAQKDFDKMSAKLQNPAFVERAPAAVLEKDRARVLELEAQIQKLSERLASL</sequence>
<dbReference type="Gene3D" id="3.90.740.10">
    <property type="entry name" value="Valyl/Leucyl/Isoleucyl-tRNA synthetase, editing domain"/>
    <property type="match status" value="1"/>
</dbReference>
<dbReference type="Gene3D" id="1.10.730.10">
    <property type="entry name" value="Isoleucyl-tRNA Synthetase, Domain 1"/>
    <property type="match status" value="1"/>
</dbReference>
<dbReference type="InterPro" id="IPR001412">
    <property type="entry name" value="aa-tRNA-synth_I_CS"/>
</dbReference>
<keyword evidence="3 12" id="KW-0963">Cytoplasm</keyword>
<evidence type="ECO:0000256" key="2">
    <source>
        <dbReference type="ARBA" id="ARBA00011245"/>
    </source>
</evidence>
<dbReference type="InterPro" id="IPR019499">
    <property type="entry name" value="Val-tRNA_synth_tRNA-bd"/>
</dbReference>
<dbReference type="PANTHER" id="PTHR11946:SF93">
    <property type="entry name" value="VALINE--TRNA LIGASE, CHLOROPLASTIC_MITOCHONDRIAL 2"/>
    <property type="match status" value="1"/>
</dbReference>
<feature type="domain" description="Methionyl/Valyl/Leucyl/Isoleucyl-tRNA synthetase anticodon-binding" evidence="14">
    <location>
        <begin position="667"/>
        <end position="809"/>
    </location>
</feature>
<comment type="similarity">
    <text evidence="11 12">Belongs to the class-I aminoacyl-tRNA synthetase family. ValS type 1 subfamily.</text>
</comment>
<evidence type="ECO:0000259" key="14">
    <source>
        <dbReference type="Pfam" id="PF08264"/>
    </source>
</evidence>
<dbReference type="CDD" id="cd07962">
    <property type="entry name" value="Anticodon_Ia_Val"/>
    <property type="match status" value="1"/>
</dbReference>
<comment type="domain">
    <text evidence="12">ValRS has two distinct active sites: one for aminoacylation and one for editing. The misactivated threonine is translocated from the active site to the editing site.</text>
</comment>
<keyword evidence="5 12" id="KW-0547">Nucleotide-binding</keyword>
<comment type="domain">
    <text evidence="12">The C-terminal coiled-coil domain is crucial for aminoacylation activity.</text>
</comment>
<dbReference type="Gene3D" id="1.10.287.380">
    <property type="entry name" value="Valyl-tRNA synthetase, C-terminal domain"/>
    <property type="match status" value="1"/>
</dbReference>
<dbReference type="InterPro" id="IPR002303">
    <property type="entry name" value="Valyl-tRNA_ligase"/>
</dbReference>
<evidence type="ECO:0000256" key="7">
    <source>
        <dbReference type="ARBA" id="ARBA00022917"/>
    </source>
</evidence>
<evidence type="ECO:0000313" key="16">
    <source>
        <dbReference type="EMBL" id="PQV62466.1"/>
    </source>
</evidence>
<comment type="catalytic activity">
    <reaction evidence="10 12">
        <text>tRNA(Val) + L-valine + ATP = L-valyl-tRNA(Val) + AMP + diphosphate</text>
        <dbReference type="Rhea" id="RHEA:10704"/>
        <dbReference type="Rhea" id="RHEA-COMP:9672"/>
        <dbReference type="Rhea" id="RHEA-COMP:9708"/>
        <dbReference type="ChEBI" id="CHEBI:30616"/>
        <dbReference type="ChEBI" id="CHEBI:33019"/>
        <dbReference type="ChEBI" id="CHEBI:57762"/>
        <dbReference type="ChEBI" id="CHEBI:78442"/>
        <dbReference type="ChEBI" id="CHEBI:78537"/>
        <dbReference type="ChEBI" id="CHEBI:456215"/>
        <dbReference type="EC" id="6.1.1.9"/>
    </reaction>
</comment>
<evidence type="ECO:0000313" key="17">
    <source>
        <dbReference type="Proteomes" id="UP000237684"/>
    </source>
</evidence>
<dbReference type="Gene3D" id="3.40.50.620">
    <property type="entry name" value="HUPs"/>
    <property type="match status" value="3"/>
</dbReference>
<keyword evidence="17" id="KW-1185">Reference proteome</keyword>
<evidence type="ECO:0000256" key="4">
    <source>
        <dbReference type="ARBA" id="ARBA00022598"/>
    </source>
</evidence>
<comment type="caution">
    <text evidence="16">The sequence shown here is derived from an EMBL/GenBank/DDBJ whole genome shotgun (WGS) entry which is preliminary data.</text>
</comment>
<evidence type="ECO:0000259" key="15">
    <source>
        <dbReference type="Pfam" id="PF10458"/>
    </source>
</evidence>
<evidence type="ECO:0000256" key="5">
    <source>
        <dbReference type="ARBA" id="ARBA00022741"/>
    </source>
</evidence>
<evidence type="ECO:0000256" key="6">
    <source>
        <dbReference type="ARBA" id="ARBA00022840"/>
    </source>
</evidence>
<dbReference type="InterPro" id="IPR014729">
    <property type="entry name" value="Rossmann-like_a/b/a_fold"/>
</dbReference>
<dbReference type="PRINTS" id="PR00986">
    <property type="entry name" value="TRNASYNTHVAL"/>
</dbReference>
<dbReference type="Proteomes" id="UP000237684">
    <property type="component" value="Unassembled WGS sequence"/>
</dbReference>
<evidence type="ECO:0000256" key="8">
    <source>
        <dbReference type="ARBA" id="ARBA00023054"/>
    </source>
</evidence>
<feature type="domain" description="Aminoacyl-tRNA synthetase class Ia" evidence="13">
    <location>
        <begin position="467"/>
        <end position="587"/>
    </location>
</feature>
<dbReference type="Pfam" id="PF00133">
    <property type="entry name" value="tRNA-synt_1"/>
    <property type="match status" value="2"/>
</dbReference>